<feature type="binding site" description="in site B" evidence="3">
    <location>
        <begin position="129"/>
        <end position="132"/>
    </location>
    <ligand>
        <name>substrate</name>
    </ligand>
</feature>
<feature type="active site" description="Proton donor/acceptor" evidence="3">
    <location>
        <position position="188"/>
    </location>
</feature>
<dbReference type="GO" id="GO:0006099">
    <property type="term" value="P:tricarboxylic acid cycle"/>
    <property type="evidence" value="ECO:0007669"/>
    <property type="project" value="UniProtKB-UniRule"/>
</dbReference>
<dbReference type="InParanoid" id="A0A5C7EE35"/>
<comment type="subunit">
    <text evidence="3">Homotetramer.</text>
</comment>
<evidence type="ECO:0000259" key="5">
    <source>
        <dbReference type="Pfam" id="PF10415"/>
    </source>
</evidence>
<dbReference type="SUPFAM" id="SSF48557">
    <property type="entry name" value="L-aspartase-like"/>
    <property type="match status" value="1"/>
</dbReference>
<dbReference type="PANTHER" id="PTHR11444:SF1">
    <property type="entry name" value="FUMARATE HYDRATASE, MITOCHONDRIAL"/>
    <property type="match status" value="1"/>
</dbReference>
<dbReference type="RefSeq" id="WP_147801062.1">
    <property type="nucleotide sequence ID" value="NZ_VPFL01000031.1"/>
</dbReference>
<dbReference type="GO" id="GO:0006106">
    <property type="term" value="P:fumarate metabolic process"/>
    <property type="evidence" value="ECO:0007669"/>
    <property type="project" value="InterPro"/>
</dbReference>
<evidence type="ECO:0000313" key="7">
    <source>
        <dbReference type="Proteomes" id="UP000321201"/>
    </source>
</evidence>
<evidence type="ECO:0000256" key="1">
    <source>
        <dbReference type="ARBA" id="ARBA00009084"/>
    </source>
</evidence>
<organism evidence="6 7">
    <name type="scientific">Pelomicrobium methylotrophicum</name>
    <dbReference type="NCBI Taxonomy" id="2602750"/>
    <lineage>
        <taxon>Bacteria</taxon>
        <taxon>Pseudomonadati</taxon>
        <taxon>Pseudomonadota</taxon>
        <taxon>Hydrogenophilia</taxon>
        <taxon>Hydrogenophilia incertae sedis</taxon>
        <taxon>Pelomicrobium</taxon>
    </lineage>
</organism>
<gene>
    <name evidence="3 6" type="primary">fumC</name>
    <name evidence="6" type="ORF">FR698_15310</name>
</gene>
<dbReference type="InterPro" id="IPR005677">
    <property type="entry name" value="Fum_hydII"/>
</dbReference>
<dbReference type="Proteomes" id="UP000321201">
    <property type="component" value="Unassembled WGS sequence"/>
</dbReference>
<dbReference type="GO" id="GO:0005737">
    <property type="term" value="C:cytoplasm"/>
    <property type="evidence" value="ECO:0007669"/>
    <property type="project" value="UniProtKB-SubCell"/>
</dbReference>
<dbReference type="PANTHER" id="PTHR11444">
    <property type="entry name" value="ASPARTATEAMMONIA/ARGININOSUCCINATE/ADENYLOSUCCINATE LYASE"/>
    <property type="match status" value="1"/>
</dbReference>
<dbReference type="InterPro" id="IPR020557">
    <property type="entry name" value="Fumarate_lyase_CS"/>
</dbReference>
<dbReference type="OrthoDB" id="5288099at2"/>
<comment type="function">
    <text evidence="3">Involved in the TCA cycle. Catalyzes the stereospecific interconversion of fumarate to L-malate.</text>
</comment>
<dbReference type="EC" id="4.2.1.2" evidence="3"/>
<name>A0A5C7EE35_9PROT</name>
<dbReference type="FunFam" id="1.10.40.30:FF:000002">
    <property type="entry name" value="Fumarate hydratase class II"/>
    <property type="match status" value="1"/>
</dbReference>
<feature type="domain" description="Fumarase C C-terminal" evidence="5">
    <location>
        <begin position="408"/>
        <end position="460"/>
    </location>
</feature>
<sequence length="467" mass="50602">MTQFREEKDTMGVVRVPEAALWGAQTQRSLENFRIGAERMPLELIRSLARVKRAAASVNRDLGLLDPKKAQAIIQAADEVIEGRHDDQFPLVVWQTGSGTQTNMNMNEVLANRASEILGGPRGQARLVHPNDDVNRGQSSNDVFPTAMNVAAVEAIERRLKPAIRRLRDTLAEKSQRYMDIVKIGRTHLQDATPITLGQEISGWVAQLDHGLAHVEAALPHLSELAIGGTAVGTGLNAHPEFGVRCAQELSRLTGFSFVSAPNKFEALAANDALVAAHGALKTLAASLMKIANDVRWLASGPRCGIGEIRIPENEPGSSIMPGKVNPTQSEAMTMVCCQVMGNDVAINIGGASGNFELNVFKPLIIHNFLQSVRLLADSAQSFNDHCAVGIEPNLQRIGKLLHESLMLVTALAPHIGYDKAAEIAKLAHQEGLTLKQAALELEYVTGEQFDEWVRPEAMVGRIGEGE</sequence>
<feature type="binding site" evidence="3">
    <location>
        <begin position="139"/>
        <end position="141"/>
    </location>
    <ligand>
        <name>substrate</name>
    </ligand>
</feature>
<dbReference type="Gene3D" id="1.10.275.10">
    <property type="entry name" value="Fumarase/aspartase (N-terminal domain)"/>
    <property type="match status" value="1"/>
</dbReference>
<accession>A0A5C7EE35</accession>
<dbReference type="GO" id="GO:0004333">
    <property type="term" value="F:fumarate hydratase activity"/>
    <property type="evidence" value="ECO:0007669"/>
    <property type="project" value="UniProtKB-UniRule"/>
</dbReference>
<dbReference type="InterPro" id="IPR022761">
    <property type="entry name" value="Fumarate_lyase_N"/>
</dbReference>
<comment type="subcellular location">
    <subcellularLocation>
        <location evidence="3">Cytoplasm</location>
    </subcellularLocation>
</comment>
<comment type="miscellaneous">
    <text evidence="3">There are 2 substrate-binding sites: the catalytic A site, and the non-catalytic B site that may play a role in the transfer of substrate or product between the active site and the solvent. Alternatively, the B site may bind allosteric effectors.</text>
</comment>
<comment type="similarity">
    <text evidence="1 3">Belongs to the class-II fumarase/aspartase family. Fumarase subfamily.</text>
</comment>
<dbReference type="Gene3D" id="1.10.40.30">
    <property type="entry name" value="Fumarase/aspartase (C-terminal domain)"/>
    <property type="match status" value="1"/>
</dbReference>
<keyword evidence="3" id="KW-0816">Tricarboxylic acid cycle</keyword>
<protein>
    <recommendedName>
        <fullName evidence="3">Fumarate hydratase class II</fullName>
        <shortName evidence="3">Fumarase C</shortName>
        <ecNumber evidence="3">4.2.1.2</ecNumber>
    </recommendedName>
    <alternativeName>
        <fullName evidence="3">Aerobic fumarase</fullName>
    </alternativeName>
    <alternativeName>
        <fullName evidence="3">Iron-independent fumarase</fullName>
    </alternativeName>
</protein>
<dbReference type="NCBIfam" id="NF008909">
    <property type="entry name" value="PRK12273.1"/>
    <property type="match status" value="1"/>
</dbReference>
<dbReference type="Pfam" id="PF10415">
    <property type="entry name" value="FumaraseC_C"/>
    <property type="match status" value="1"/>
</dbReference>
<dbReference type="NCBIfam" id="TIGR00979">
    <property type="entry name" value="fumC_II"/>
    <property type="match status" value="1"/>
</dbReference>
<comment type="catalytic activity">
    <reaction evidence="3">
        <text>(S)-malate = fumarate + H2O</text>
        <dbReference type="Rhea" id="RHEA:12460"/>
        <dbReference type="ChEBI" id="CHEBI:15377"/>
        <dbReference type="ChEBI" id="CHEBI:15589"/>
        <dbReference type="ChEBI" id="CHEBI:29806"/>
        <dbReference type="EC" id="4.2.1.2"/>
    </reaction>
</comment>
<proteinExistence type="inferred from homology"/>
<feature type="binding site" evidence="3">
    <location>
        <position position="187"/>
    </location>
    <ligand>
        <name>substrate</name>
    </ligand>
</feature>
<dbReference type="PRINTS" id="PR00149">
    <property type="entry name" value="FUMRATELYASE"/>
</dbReference>
<comment type="caution">
    <text evidence="6">The sequence shown here is derived from an EMBL/GenBank/DDBJ whole genome shotgun (WGS) entry which is preliminary data.</text>
</comment>
<dbReference type="CDD" id="cd01362">
    <property type="entry name" value="Fumarase_classII"/>
    <property type="match status" value="1"/>
</dbReference>
<evidence type="ECO:0000256" key="3">
    <source>
        <dbReference type="HAMAP-Rule" id="MF_00743"/>
    </source>
</evidence>
<dbReference type="HAMAP" id="MF_00743">
    <property type="entry name" value="FumaraseC"/>
    <property type="match status" value="1"/>
</dbReference>
<feature type="binding site" evidence="3">
    <location>
        <begin position="98"/>
        <end position="100"/>
    </location>
    <ligand>
        <name>substrate</name>
    </ligand>
</feature>
<feature type="binding site" evidence="3">
    <location>
        <position position="319"/>
    </location>
    <ligand>
        <name>substrate</name>
    </ligand>
</feature>
<keyword evidence="3" id="KW-0963">Cytoplasm</keyword>
<dbReference type="FunFam" id="1.20.200.10:FF:000001">
    <property type="entry name" value="Fumarate hydratase, mitochondrial"/>
    <property type="match status" value="1"/>
</dbReference>
<feature type="binding site" evidence="3">
    <location>
        <begin position="324"/>
        <end position="326"/>
    </location>
    <ligand>
        <name>substrate</name>
    </ligand>
</feature>
<dbReference type="PRINTS" id="PR00145">
    <property type="entry name" value="ARGSUCLYASE"/>
</dbReference>
<dbReference type="GO" id="GO:0006108">
    <property type="term" value="P:malate metabolic process"/>
    <property type="evidence" value="ECO:0007669"/>
    <property type="project" value="TreeGrafter"/>
</dbReference>
<comment type="pathway">
    <text evidence="3">Carbohydrate metabolism; tricarboxylic acid cycle; (S)-malate from fumarate: step 1/1.</text>
</comment>
<dbReference type="InterPro" id="IPR018951">
    <property type="entry name" value="Fumarase_C_C"/>
</dbReference>
<feature type="site" description="Important for catalytic activity" evidence="3">
    <location>
        <position position="331"/>
    </location>
</feature>
<dbReference type="InterPro" id="IPR024083">
    <property type="entry name" value="Fumarase/histidase_N"/>
</dbReference>
<evidence type="ECO:0000256" key="2">
    <source>
        <dbReference type="ARBA" id="ARBA00023239"/>
    </source>
</evidence>
<dbReference type="FunFam" id="1.10.275.10:FF:000001">
    <property type="entry name" value="Fumarate hydratase, mitochondrial"/>
    <property type="match status" value="1"/>
</dbReference>
<dbReference type="EMBL" id="VPFL01000031">
    <property type="protein sequence ID" value="TXF10413.1"/>
    <property type="molecule type" value="Genomic_DNA"/>
</dbReference>
<dbReference type="InterPro" id="IPR000362">
    <property type="entry name" value="Fumarate_lyase_fam"/>
</dbReference>
<feature type="domain" description="Fumarate lyase N-terminal" evidence="4">
    <location>
        <begin position="14"/>
        <end position="342"/>
    </location>
</feature>
<dbReference type="UniPathway" id="UPA00223">
    <property type="reaction ID" value="UER01007"/>
</dbReference>
<dbReference type="InterPro" id="IPR008948">
    <property type="entry name" value="L-Aspartase-like"/>
</dbReference>
<dbReference type="FunCoup" id="A0A5C7EE35">
    <property type="interactions" value="435"/>
</dbReference>
<dbReference type="AlphaFoldDB" id="A0A5C7EE35"/>
<evidence type="ECO:0000259" key="4">
    <source>
        <dbReference type="Pfam" id="PF00206"/>
    </source>
</evidence>
<dbReference type="Gene3D" id="1.20.200.10">
    <property type="entry name" value="Fumarase/aspartase (Central domain)"/>
    <property type="match status" value="1"/>
</dbReference>
<keyword evidence="2 3" id="KW-0456">Lyase</keyword>
<dbReference type="Pfam" id="PF00206">
    <property type="entry name" value="Lyase_1"/>
    <property type="match status" value="1"/>
</dbReference>
<feature type="active site" evidence="3">
    <location>
        <position position="318"/>
    </location>
</feature>
<evidence type="ECO:0000313" key="6">
    <source>
        <dbReference type="EMBL" id="TXF10413.1"/>
    </source>
</evidence>
<dbReference type="PROSITE" id="PS00163">
    <property type="entry name" value="FUMARATE_LYASES"/>
    <property type="match status" value="1"/>
</dbReference>
<keyword evidence="7" id="KW-1185">Reference proteome</keyword>
<reference evidence="6 7" key="1">
    <citation type="submission" date="2019-08" db="EMBL/GenBank/DDBJ databases">
        <title>Pelomicrobium methylotrophicum gen. nov., sp. nov. a moderately thermophilic, facultatively anaerobic, lithoautotrophic and methylotrophic bacterium isolated from a terrestrial mud volcano.</title>
        <authorList>
            <person name="Slobodkina G.B."/>
            <person name="Merkel A.Y."/>
            <person name="Slobodkin A.I."/>
        </authorList>
    </citation>
    <scope>NUCLEOTIDE SEQUENCE [LARGE SCALE GENOMIC DNA]</scope>
    <source>
        <strain evidence="6 7">SM250</strain>
    </source>
</reference>